<feature type="domain" description="Reverse transcriptase" evidence="1">
    <location>
        <begin position="557"/>
        <end position="786"/>
    </location>
</feature>
<sequence>MMTSAVKIAAINVNSIVSINKRNDLLNFTNTHNLDIVLIGETKLSERHRIYFNNHDFIRTDRKSNKGVGTAILIKNTLPYNIVSHPSCSDNVAIEYTIVNIVLGRLKLLVVSLYAGGRDDRAFINELDRLVEELKLTHPYNYFLIAGDFNAKHTQWGNPYTRTRGRMLSGWIDARCITTRMKLHAPILPTFPSANSSIDLCLADCRLNFTDLIDDKIKTLDYNSDHLALCFTVSIPCELNSIDPSDSHHFSFKKTKWPKFTTYLQSNYIHNIPTNRNLTNTEIDRNITTIADFIMNAIKNIVPKYKPSNNFMIYSNTTIKKLHKYKSFLISLRNKFYRNPAHINSLIDLDSLKFLINLTNHTLNNEYKKSQTKYWDCVHSKINYKNSETFFPQINRFFRPKKPLKIETITINRENSYLCPRINLPHDPINHVDKNINDPKKVLDFIGAYYETINAPRYTNIGSRVKQLVDARVNVLKRNFNDKLSSNASLTTFSDNNPANRPTSLNDHYTFTDFLQIFRIIKCLPNKTSCSLDNIPPIVLKHLPPTIIQSYTIIFNNCINNGYFPIIWKKVKILPILKKNKPPNLPSSYRPISLTPANSKVYESVINNLVSGFTYSREIIPHNQFGFKFKHSTCHALHKFSHIVNSHLHHGNVVGACLIDLEKAFDSVWNDGLLYILDNKKYPEDLIQTIWSMISDRSFVVWNGSVTSDFEFSIREGLMQGTVNSPILFNIFTHKICSLNVFNNRPDAYSLAFADDLVLLAAGRDPLCVESHLQDLVNAVDRHYRL</sequence>
<evidence type="ECO:0000313" key="3">
    <source>
        <dbReference type="Proteomes" id="UP001627154"/>
    </source>
</evidence>
<keyword evidence="3" id="KW-1185">Reference proteome</keyword>
<proteinExistence type="predicted"/>
<organism evidence="2 3">
    <name type="scientific">Trichogramma kaykai</name>
    <dbReference type="NCBI Taxonomy" id="54128"/>
    <lineage>
        <taxon>Eukaryota</taxon>
        <taxon>Metazoa</taxon>
        <taxon>Ecdysozoa</taxon>
        <taxon>Arthropoda</taxon>
        <taxon>Hexapoda</taxon>
        <taxon>Insecta</taxon>
        <taxon>Pterygota</taxon>
        <taxon>Neoptera</taxon>
        <taxon>Endopterygota</taxon>
        <taxon>Hymenoptera</taxon>
        <taxon>Apocrita</taxon>
        <taxon>Proctotrupomorpha</taxon>
        <taxon>Chalcidoidea</taxon>
        <taxon>Trichogrammatidae</taxon>
        <taxon>Trichogramma</taxon>
    </lineage>
</organism>
<dbReference type="InterPro" id="IPR036691">
    <property type="entry name" value="Endo/exonu/phosph_ase_sf"/>
</dbReference>
<dbReference type="InterPro" id="IPR000477">
    <property type="entry name" value="RT_dom"/>
</dbReference>
<reference evidence="2 3" key="1">
    <citation type="journal article" date="2024" name="bioRxiv">
        <title>A reference genome for Trichogramma kaykai: A tiny desert-dwelling parasitoid wasp with competing sex-ratio distorters.</title>
        <authorList>
            <person name="Culotta J."/>
            <person name="Lindsey A.R."/>
        </authorList>
    </citation>
    <scope>NUCLEOTIDE SEQUENCE [LARGE SCALE GENOMIC DNA]</scope>
    <source>
        <strain evidence="2 3">KSX58</strain>
    </source>
</reference>
<dbReference type="GO" id="GO:0071897">
    <property type="term" value="P:DNA biosynthetic process"/>
    <property type="evidence" value="ECO:0007669"/>
    <property type="project" value="UniProtKB-ARBA"/>
</dbReference>
<dbReference type="EMBL" id="JBJJXI010000181">
    <property type="protein sequence ID" value="KAL3383961.1"/>
    <property type="molecule type" value="Genomic_DNA"/>
</dbReference>
<dbReference type="PANTHER" id="PTHR19446">
    <property type="entry name" value="REVERSE TRANSCRIPTASES"/>
    <property type="match status" value="1"/>
</dbReference>
<evidence type="ECO:0000313" key="2">
    <source>
        <dbReference type="EMBL" id="KAL3383961.1"/>
    </source>
</evidence>
<dbReference type="Gene3D" id="3.60.10.10">
    <property type="entry name" value="Endonuclease/exonuclease/phosphatase"/>
    <property type="match status" value="1"/>
</dbReference>
<gene>
    <name evidence="2" type="ORF">TKK_020310</name>
</gene>
<accession>A0ABD2VT91</accession>
<dbReference type="AlphaFoldDB" id="A0ABD2VT91"/>
<comment type="caution">
    <text evidence="2">The sequence shown here is derived from an EMBL/GenBank/DDBJ whole genome shotgun (WGS) entry which is preliminary data.</text>
</comment>
<dbReference type="InterPro" id="IPR005135">
    <property type="entry name" value="Endo/exonuclease/phosphatase"/>
</dbReference>
<dbReference type="CDD" id="cd01650">
    <property type="entry name" value="RT_nLTR_like"/>
    <property type="match status" value="1"/>
</dbReference>
<dbReference type="InterPro" id="IPR043502">
    <property type="entry name" value="DNA/RNA_pol_sf"/>
</dbReference>
<evidence type="ECO:0000259" key="1">
    <source>
        <dbReference type="PROSITE" id="PS50878"/>
    </source>
</evidence>
<dbReference type="SUPFAM" id="SSF56219">
    <property type="entry name" value="DNase I-like"/>
    <property type="match status" value="1"/>
</dbReference>
<protein>
    <recommendedName>
        <fullName evidence="1">Reverse transcriptase domain-containing protein</fullName>
    </recommendedName>
</protein>
<dbReference type="Pfam" id="PF00078">
    <property type="entry name" value="RVT_1"/>
    <property type="match status" value="1"/>
</dbReference>
<dbReference type="SUPFAM" id="SSF56672">
    <property type="entry name" value="DNA/RNA polymerases"/>
    <property type="match status" value="1"/>
</dbReference>
<dbReference type="PROSITE" id="PS50878">
    <property type="entry name" value="RT_POL"/>
    <property type="match status" value="1"/>
</dbReference>
<name>A0ABD2VT91_9HYME</name>
<dbReference type="Pfam" id="PF14529">
    <property type="entry name" value="Exo_endo_phos_2"/>
    <property type="match status" value="1"/>
</dbReference>
<dbReference type="Proteomes" id="UP001627154">
    <property type="component" value="Unassembled WGS sequence"/>
</dbReference>